<dbReference type="InterPro" id="IPR013078">
    <property type="entry name" value="His_Pase_superF_clade-1"/>
</dbReference>
<sequence length="202" mass="21694">MATRLLLARHAAHAEVGRVLSGRTDRCGLSSEGEAQAARLARQLRDCRPTTLPTSPRRRARETAAILGKALDLHPAQEPLLDEIDFGAWTGCAFASLEDDPAWRSWNTQRGTAMPPGGETMAEAAARVLRWIGTLPARFPDGTLLAVTHADVIKAALLVHLGAGLDAYWRLEIAPASISELELWPGGGRVIRINHCAGDIAA</sequence>
<dbReference type="Proteomes" id="UP000245765">
    <property type="component" value="Unassembled WGS sequence"/>
</dbReference>
<protein>
    <submittedName>
        <fullName evidence="1">Histidine phosphatase family protein</fullName>
    </submittedName>
</protein>
<evidence type="ECO:0000313" key="2">
    <source>
        <dbReference type="Proteomes" id="UP000245765"/>
    </source>
</evidence>
<dbReference type="PANTHER" id="PTHR48100:SF1">
    <property type="entry name" value="HISTIDINE PHOSPHATASE FAMILY PROTEIN-RELATED"/>
    <property type="match status" value="1"/>
</dbReference>
<name>A0A317FF73_9PROT</name>
<comment type="caution">
    <text evidence="1">The sequence shown here is derived from an EMBL/GenBank/DDBJ whole genome shotgun (WGS) entry which is preliminary data.</text>
</comment>
<dbReference type="Pfam" id="PF00300">
    <property type="entry name" value="His_Phos_1"/>
    <property type="match status" value="1"/>
</dbReference>
<dbReference type="InterPro" id="IPR029033">
    <property type="entry name" value="His_PPase_superfam"/>
</dbReference>
<dbReference type="Gene3D" id="3.40.50.1240">
    <property type="entry name" value="Phosphoglycerate mutase-like"/>
    <property type="match status" value="1"/>
</dbReference>
<evidence type="ECO:0000313" key="1">
    <source>
        <dbReference type="EMBL" id="PWS37022.1"/>
    </source>
</evidence>
<dbReference type="RefSeq" id="WP_109870133.1">
    <property type="nucleotide sequence ID" value="NZ_QGNA01000002.1"/>
</dbReference>
<dbReference type="InterPro" id="IPR050275">
    <property type="entry name" value="PGM_Phosphatase"/>
</dbReference>
<gene>
    <name evidence="1" type="ORF">DFH01_09075</name>
</gene>
<dbReference type="SMART" id="SM00855">
    <property type="entry name" value="PGAM"/>
    <property type="match status" value="1"/>
</dbReference>
<dbReference type="GO" id="GO:0016791">
    <property type="term" value="F:phosphatase activity"/>
    <property type="evidence" value="ECO:0007669"/>
    <property type="project" value="TreeGrafter"/>
</dbReference>
<keyword evidence="2" id="KW-1185">Reference proteome</keyword>
<reference evidence="2" key="1">
    <citation type="submission" date="2018-05" db="EMBL/GenBank/DDBJ databases">
        <authorList>
            <person name="Du Z."/>
            <person name="Wang X."/>
        </authorList>
    </citation>
    <scope>NUCLEOTIDE SEQUENCE [LARGE SCALE GENOMIC DNA]</scope>
    <source>
        <strain evidence="2">CQN31</strain>
    </source>
</reference>
<dbReference type="AlphaFoldDB" id="A0A317FF73"/>
<organism evidence="1 2">
    <name type="scientific">Falsiroseomonas bella</name>
    <dbReference type="NCBI Taxonomy" id="2184016"/>
    <lineage>
        <taxon>Bacteria</taxon>
        <taxon>Pseudomonadati</taxon>
        <taxon>Pseudomonadota</taxon>
        <taxon>Alphaproteobacteria</taxon>
        <taxon>Acetobacterales</taxon>
        <taxon>Roseomonadaceae</taxon>
        <taxon>Falsiroseomonas</taxon>
    </lineage>
</organism>
<dbReference type="EMBL" id="QGNA01000002">
    <property type="protein sequence ID" value="PWS37022.1"/>
    <property type="molecule type" value="Genomic_DNA"/>
</dbReference>
<dbReference type="SUPFAM" id="SSF53254">
    <property type="entry name" value="Phosphoglycerate mutase-like"/>
    <property type="match status" value="1"/>
</dbReference>
<dbReference type="CDD" id="cd07067">
    <property type="entry name" value="HP_PGM_like"/>
    <property type="match status" value="1"/>
</dbReference>
<dbReference type="PANTHER" id="PTHR48100">
    <property type="entry name" value="BROAD-SPECIFICITY PHOSPHATASE YOR283W-RELATED"/>
    <property type="match status" value="1"/>
</dbReference>
<dbReference type="OrthoDB" id="9783269at2"/>
<dbReference type="GO" id="GO:0005737">
    <property type="term" value="C:cytoplasm"/>
    <property type="evidence" value="ECO:0007669"/>
    <property type="project" value="TreeGrafter"/>
</dbReference>
<proteinExistence type="predicted"/>
<accession>A0A317FF73</accession>